<evidence type="ECO:0000313" key="2">
    <source>
        <dbReference type="EMBL" id="TWD83212.1"/>
    </source>
</evidence>
<reference evidence="2 3" key="1">
    <citation type="submission" date="2019-06" db="EMBL/GenBank/DDBJ databases">
        <title>Sequencing the genomes of 1000 actinobacteria strains.</title>
        <authorList>
            <person name="Klenk H.-P."/>
        </authorList>
    </citation>
    <scope>NUCLEOTIDE SEQUENCE [LARGE SCALE GENOMIC DNA]</scope>
    <source>
        <strain evidence="2 3">DSM 24683</strain>
    </source>
</reference>
<evidence type="ECO:0000313" key="3">
    <source>
        <dbReference type="Proteomes" id="UP000318380"/>
    </source>
</evidence>
<dbReference type="Proteomes" id="UP000318380">
    <property type="component" value="Unassembled WGS sequence"/>
</dbReference>
<dbReference type="AlphaFoldDB" id="A0A561BWV0"/>
<dbReference type="InterPro" id="IPR025356">
    <property type="entry name" value="DUF4260"/>
</dbReference>
<feature type="transmembrane region" description="Helical" evidence="1">
    <location>
        <begin position="71"/>
        <end position="96"/>
    </location>
</feature>
<evidence type="ECO:0000256" key="1">
    <source>
        <dbReference type="SAM" id="Phobius"/>
    </source>
</evidence>
<dbReference type="RefSeq" id="WP_145809566.1">
    <property type="nucleotide sequence ID" value="NZ_VIVK01000001.1"/>
</dbReference>
<accession>A0A561BWV0</accession>
<gene>
    <name evidence="2" type="ORF">FB561_4372</name>
</gene>
<dbReference type="EMBL" id="VIVK01000001">
    <property type="protein sequence ID" value="TWD83212.1"/>
    <property type="molecule type" value="Genomic_DNA"/>
</dbReference>
<name>A0A561BWV0_9ACTN</name>
<dbReference type="OrthoDB" id="9813911at2"/>
<protein>
    <submittedName>
        <fullName evidence="2">Uncharacterized protein DUF4260</fullName>
    </submittedName>
</protein>
<feature type="transmembrane region" description="Helical" evidence="1">
    <location>
        <begin position="7"/>
        <end position="25"/>
    </location>
</feature>
<keyword evidence="1" id="KW-1133">Transmembrane helix</keyword>
<keyword evidence="3" id="KW-1185">Reference proteome</keyword>
<comment type="caution">
    <text evidence="2">The sequence shown here is derived from an EMBL/GenBank/DDBJ whole genome shotgun (WGS) entry which is preliminary data.</text>
</comment>
<sequence>MTGQVRVTQRIEAGAVALVALAAAVALYPDWWWVVFAAFLAFDLSMLGYVRSTVIGATTYNAVHNYAFPALAALAALVLEGVPSTAAGVLACAWAFHVGVDRALGYGLKLPDSFQHTHLGRIGGDRAKERPS</sequence>
<dbReference type="Pfam" id="PF14079">
    <property type="entry name" value="DUF4260"/>
    <property type="match status" value="1"/>
</dbReference>
<organism evidence="2 3">
    <name type="scientific">Kribbella amoyensis</name>
    <dbReference type="NCBI Taxonomy" id="996641"/>
    <lineage>
        <taxon>Bacteria</taxon>
        <taxon>Bacillati</taxon>
        <taxon>Actinomycetota</taxon>
        <taxon>Actinomycetes</taxon>
        <taxon>Propionibacteriales</taxon>
        <taxon>Kribbellaceae</taxon>
        <taxon>Kribbella</taxon>
    </lineage>
</organism>
<proteinExistence type="predicted"/>
<keyword evidence="1" id="KW-0472">Membrane</keyword>
<keyword evidence="1" id="KW-0812">Transmembrane</keyword>